<evidence type="ECO:0000256" key="2">
    <source>
        <dbReference type="ARBA" id="ARBA00022692"/>
    </source>
</evidence>
<feature type="transmembrane region" description="Helical" evidence="6">
    <location>
        <begin position="287"/>
        <end position="308"/>
    </location>
</feature>
<keyword evidence="5 6" id="KW-0472">Membrane</keyword>
<name>A0A329MS04_9BACL</name>
<evidence type="ECO:0008006" key="9">
    <source>
        <dbReference type="Google" id="ProtNLM"/>
    </source>
</evidence>
<dbReference type="NCBIfam" id="NF038403">
    <property type="entry name" value="perm_prefix_1"/>
    <property type="match status" value="1"/>
</dbReference>
<dbReference type="PANTHER" id="PTHR30474:SF1">
    <property type="entry name" value="PEPTIDOGLYCAN GLYCOSYLTRANSFERASE MRDB"/>
    <property type="match status" value="1"/>
</dbReference>
<accession>A0A329MS04</accession>
<feature type="transmembrane region" description="Helical" evidence="6">
    <location>
        <begin position="111"/>
        <end position="132"/>
    </location>
</feature>
<dbReference type="PANTHER" id="PTHR30474">
    <property type="entry name" value="CELL CYCLE PROTEIN"/>
    <property type="match status" value="1"/>
</dbReference>
<proteinExistence type="predicted"/>
<dbReference type="InterPro" id="IPR001182">
    <property type="entry name" value="FtsW/RodA"/>
</dbReference>
<comment type="subcellular location">
    <subcellularLocation>
        <location evidence="1">Membrane</location>
        <topology evidence="1">Multi-pass membrane protein</topology>
    </subcellularLocation>
</comment>
<keyword evidence="3" id="KW-0133">Cell shape</keyword>
<feature type="transmembrane region" description="Helical" evidence="6">
    <location>
        <begin position="139"/>
        <end position="157"/>
    </location>
</feature>
<dbReference type="Pfam" id="PF01098">
    <property type="entry name" value="FTSW_RODA_SPOVE"/>
    <property type="match status" value="1"/>
</dbReference>
<evidence type="ECO:0000313" key="7">
    <source>
        <dbReference type="EMBL" id="RAV22136.1"/>
    </source>
</evidence>
<dbReference type="EMBL" id="QMFB01000003">
    <property type="protein sequence ID" value="RAV22136.1"/>
    <property type="molecule type" value="Genomic_DNA"/>
</dbReference>
<feature type="transmembrane region" description="Helical" evidence="6">
    <location>
        <begin position="362"/>
        <end position="388"/>
    </location>
</feature>
<feature type="transmembrane region" description="Helical" evidence="6">
    <location>
        <begin position="169"/>
        <end position="191"/>
    </location>
</feature>
<evidence type="ECO:0000256" key="5">
    <source>
        <dbReference type="ARBA" id="ARBA00023136"/>
    </source>
</evidence>
<dbReference type="AlphaFoldDB" id="A0A329MS04"/>
<sequence length="473" mass="51420">MSSELLGQYAEAVCGCVRNKRVHDDIREELLSHLEEAVAFKMEEGLSEEEAARQAVAEMGDPLSVGKQLNRTHKIKIEWSVIALTGFFIGLGLLVMQSIAAGGGWYNDSLFIKKLLFETVSIALMIGAALIDYRRLQRFTVWFYITAVALILLTLLTSNQLNGAHYLPVPFFGMGHVDISVFASVLFLIAVSGMLAEERPSGGAGGTSLSQRTRSKELAAAQEPLLRVSIPAYDKEWAIVTGGFVWKLFSLIVVPVGGLLLLKLFSGVLIYVAGVTAILVFARVKGWISLIAIALTAGPLALLMGTSYRRRLVAAFFNGDPDMNYYKNVSLDVIKQGGLWGQGFAANVKILPSVHTDFIYPYLIYTLGWVSGALLAFAVLLFVSRLLQAAIGATDRYGKLIAAVAAAYFTLQFAWNILMTLGLMPIAGIGMPFVSYGGAQSVTQALLIGLFLSVYRLGRSPRSSSNGRFERPI</sequence>
<keyword evidence="2 6" id="KW-0812">Transmembrane</keyword>
<evidence type="ECO:0000256" key="6">
    <source>
        <dbReference type="SAM" id="Phobius"/>
    </source>
</evidence>
<feature type="transmembrane region" description="Helical" evidence="6">
    <location>
        <begin position="264"/>
        <end position="282"/>
    </location>
</feature>
<dbReference type="GO" id="GO:0005886">
    <property type="term" value="C:plasma membrane"/>
    <property type="evidence" value="ECO:0007669"/>
    <property type="project" value="TreeGrafter"/>
</dbReference>
<keyword evidence="4 6" id="KW-1133">Transmembrane helix</keyword>
<keyword evidence="8" id="KW-1185">Reference proteome</keyword>
<dbReference type="GO" id="GO:0008360">
    <property type="term" value="P:regulation of cell shape"/>
    <property type="evidence" value="ECO:0007669"/>
    <property type="project" value="UniProtKB-KW"/>
</dbReference>
<evidence type="ECO:0000256" key="1">
    <source>
        <dbReference type="ARBA" id="ARBA00004141"/>
    </source>
</evidence>
<protein>
    <recommendedName>
        <fullName evidence="9">FtsW/RodA/SpoVE family cell cycle protein</fullName>
    </recommendedName>
</protein>
<gene>
    <name evidence="7" type="ORF">DQG23_08875</name>
</gene>
<dbReference type="InterPro" id="IPR047928">
    <property type="entry name" value="Perm_prefix_1"/>
</dbReference>
<dbReference type="GO" id="GO:0015648">
    <property type="term" value="F:lipid-linked peptidoglycan transporter activity"/>
    <property type="evidence" value="ECO:0007669"/>
    <property type="project" value="TreeGrafter"/>
</dbReference>
<feature type="transmembrane region" description="Helical" evidence="6">
    <location>
        <begin position="400"/>
        <end position="427"/>
    </location>
</feature>
<dbReference type="GO" id="GO:0032153">
    <property type="term" value="C:cell division site"/>
    <property type="evidence" value="ECO:0007669"/>
    <property type="project" value="TreeGrafter"/>
</dbReference>
<dbReference type="GO" id="GO:0051301">
    <property type="term" value="P:cell division"/>
    <property type="evidence" value="ECO:0007669"/>
    <property type="project" value="InterPro"/>
</dbReference>
<feature type="transmembrane region" description="Helical" evidence="6">
    <location>
        <begin position="433"/>
        <end position="455"/>
    </location>
</feature>
<feature type="transmembrane region" description="Helical" evidence="6">
    <location>
        <begin position="77"/>
        <end position="99"/>
    </location>
</feature>
<dbReference type="Proteomes" id="UP000250369">
    <property type="component" value="Unassembled WGS sequence"/>
</dbReference>
<organism evidence="7 8">
    <name type="scientific">Paenibacillus contaminans</name>
    <dbReference type="NCBI Taxonomy" id="450362"/>
    <lineage>
        <taxon>Bacteria</taxon>
        <taxon>Bacillati</taxon>
        <taxon>Bacillota</taxon>
        <taxon>Bacilli</taxon>
        <taxon>Bacillales</taxon>
        <taxon>Paenibacillaceae</taxon>
        <taxon>Paenibacillus</taxon>
    </lineage>
</organism>
<evidence type="ECO:0000256" key="4">
    <source>
        <dbReference type="ARBA" id="ARBA00022989"/>
    </source>
</evidence>
<reference evidence="7 8" key="1">
    <citation type="journal article" date="2009" name="Int. J. Syst. Evol. Microbiol.">
        <title>Paenibacillus contaminans sp. nov., isolated from a contaminated laboratory plate.</title>
        <authorList>
            <person name="Chou J.H."/>
            <person name="Lee J.H."/>
            <person name="Lin M.C."/>
            <person name="Chang P.S."/>
            <person name="Arun A.B."/>
            <person name="Young C.C."/>
            <person name="Chen W.M."/>
        </authorList>
    </citation>
    <scope>NUCLEOTIDE SEQUENCE [LARGE SCALE GENOMIC DNA]</scope>
    <source>
        <strain evidence="7 8">CKOBP-6</strain>
    </source>
</reference>
<evidence type="ECO:0000256" key="3">
    <source>
        <dbReference type="ARBA" id="ARBA00022960"/>
    </source>
</evidence>
<dbReference type="RefSeq" id="WP_113030445.1">
    <property type="nucleotide sequence ID" value="NZ_QMFB01000003.1"/>
</dbReference>
<feature type="transmembrane region" description="Helical" evidence="6">
    <location>
        <begin position="237"/>
        <end position="258"/>
    </location>
</feature>
<comment type="caution">
    <text evidence="7">The sequence shown here is derived from an EMBL/GenBank/DDBJ whole genome shotgun (WGS) entry which is preliminary data.</text>
</comment>
<dbReference type="OrthoDB" id="2192428at2"/>
<evidence type="ECO:0000313" key="8">
    <source>
        <dbReference type="Proteomes" id="UP000250369"/>
    </source>
</evidence>